<organism evidence="2 3">
    <name type="scientific">Candidatus Alloenteromonas pullicola</name>
    <dbReference type="NCBI Taxonomy" id="2840784"/>
    <lineage>
        <taxon>Bacteria</taxon>
        <taxon>Bacillati</taxon>
        <taxon>Bacillota</taxon>
        <taxon>Bacillota incertae sedis</taxon>
        <taxon>Candidatus Alloenteromonas</taxon>
    </lineage>
</organism>
<dbReference type="GO" id="GO:1990112">
    <property type="term" value="C:RQC complex"/>
    <property type="evidence" value="ECO:0007669"/>
    <property type="project" value="TreeGrafter"/>
</dbReference>
<name>A0A9D1S2U5_9FIRM</name>
<reference evidence="2" key="1">
    <citation type="submission" date="2020-10" db="EMBL/GenBank/DDBJ databases">
        <authorList>
            <person name="Gilroy R."/>
        </authorList>
    </citation>
    <scope>NUCLEOTIDE SEQUENCE</scope>
    <source>
        <strain evidence="2">ChiGjej1B1-22543</strain>
    </source>
</reference>
<accession>A0A9D1S2U5</accession>
<dbReference type="GO" id="GO:0072344">
    <property type="term" value="P:rescue of stalled ribosome"/>
    <property type="evidence" value="ECO:0007669"/>
    <property type="project" value="TreeGrafter"/>
</dbReference>
<dbReference type="InterPro" id="IPR051608">
    <property type="entry name" value="RQC_Subunit_NEMF"/>
</dbReference>
<dbReference type="EMBL" id="DVMV01000002">
    <property type="protein sequence ID" value="HIU44693.1"/>
    <property type="molecule type" value="Genomic_DNA"/>
</dbReference>
<keyword evidence="1" id="KW-0175">Coiled coil</keyword>
<gene>
    <name evidence="2" type="ORF">IAC52_00115</name>
</gene>
<dbReference type="PANTHER" id="PTHR15239">
    <property type="entry name" value="NUCLEAR EXPORT MEDIATOR FACTOR NEMF"/>
    <property type="match status" value="1"/>
</dbReference>
<dbReference type="Pfam" id="PF05833">
    <property type="entry name" value="NFACT_N"/>
    <property type="match status" value="2"/>
</dbReference>
<dbReference type="PANTHER" id="PTHR15239:SF6">
    <property type="entry name" value="RIBOSOME QUALITY CONTROL COMPLEX SUBUNIT NEMF"/>
    <property type="match status" value="1"/>
</dbReference>
<reference evidence="2" key="2">
    <citation type="journal article" date="2021" name="PeerJ">
        <title>Extensive microbial diversity within the chicken gut microbiome revealed by metagenomics and culture.</title>
        <authorList>
            <person name="Gilroy R."/>
            <person name="Ravi A."/>
            <person name="Getino M."/>
            <person name="Pursley I."/>
            <person name="Horton D.L."/>
            <person name="Alikhan N.F."/>
            <person name="Baker D."/>
            <person name="Gharbi K."/>
            <person name="Hall N."/>
            <person name="Watson M."/>
            <person name="Adriaenssens E.M."/>
            <person name="Foster-Nyarko E."/>
            <person name="Jarju S."/>
            <person name="Secka A."/>
            <person name="Antonio M."/>
            <person name="Oren A."/>
            <person name="Chaudhuri R.R."/>
            <person name="La Ragione R."/>
            <person name="Hildebrand F."/>
            <person name="Pallen M.J."/>
        </authorList>
    </citation>
    <scope>NUCLEOTIDE SEQUENCE</scope>
    <source>
        <strain evidence="2">ChiGjej1B1-22543</strain>
    </source>
</reference>
<dbReference type="Gene3D" id="2.30.310.10">
    <property type="entry name" value="ibrinogen binding protein from staphylococcus aureus domain"/>
    <property type="match status" value="1"/>
</dbReference>
<evidence type="ECO:0000313" key="2">
    <source>
        <dbReference type="EMBL" id="HIU44693.1"/>
    </source>
</evidence>
<proteinExistence type="predicted"/>
<dbReference type="GO" id="GO:0000049">
    <property type="term" value="F:tRNA binding"/>
    <property type="evidence" value="ECO:0007669"/>
    <property type="project" value="TreeGrafter"/>
</dbReference>
<feature type="coiled-coil region" evidence="1">
    <location>
        <begin position="265"/>
        <end position="299"/>
    </location>
</feature>
<comment type="caution">
    <text evidence="2">The sequence shown here is derived from an EMBL/GenBank/DDBJ whole genome shotgun (WGS) entry which is preliminary data.</text>
</comment>
<protein>
    <submittedName>
        <fullName evidence="2">NFACT family protein</fullName>
    </submittedName>
</protein>
<sequence length="452" mass="50482">MVKLGRFGAYCKAMDALLTGRKVRAFAFLGGNAYACSVGRHETLLFLLGSTQSIYVTDSEVKGAKSDQFLFALKKHLSEGRITRISQLGGDRIMDISLTGMDEVYHQSDYHLIAECLPGHGNLMLTDDGYSIISASSYVAERLIAKGAKYLPPESHPQVEIDESEFDLQDFFDSERAQEEKRKQDATKKLLSPLIKKCKTRIKTLERKLLMLSKDQEAATAHLADKDKADYLLTNLDTIAEGSESFDYFGVTCPLDPKLSIPKNAERLYKSAKKAKKTIEEAKLNLDKAKQELEEQQSFLTLLQSVSRQGAEALLSQLSESKKERVSPSIYPYAAYRGETCYLIGHSASSNSFLSFVYDTDPTHYWLHVKGTHGSHVMIRKANPTDEEITLGCELALLSSNLSSGEVIYCPHKNIRRGKANGQVILGEYRSAYIRKVSDGAKRIYQSKEKAK</sequence>
<evidence type="ECO:0000313" key="3">
    <source>
        <dbReference type="Proteomes" id="UP000824070"/>
    </source>
</evidence>
<dbReference type="GO" id="GO:0043023">
    <property type="term" value="F:ribosomal large subunit binding"/>
    <property type="evidence" value="ECO:0007669"/>
    <property type="project" value="TreeGrafter"/>
</dbReference>
<dbReference type="AlphaFoldDB" id="A0A9D1S2U5"/>
<dbReference type="Proteomes" id="UP000824070">
    <property type="component" value="Unassembled WGS sequence"/>
</dbReference>
<evidence type="ECO:0000256" key="1">
    <source>
        <dbReference type="SAM" id="Coils"/>
    </source>
</evidence>